<dbReference type="GO" id="GO:0005829">
    <property type="term" value="C:cytosol"/>
    <property type="evidence" value="ECO:0007669"/>
    <property type="project" value="TreeGrafter"/>
</dbReference>
<dbReference type="InterPro" id="IPR036452">
    <property type="entry name" value="Ribo_hydro-like"/>
</dbReference>
<gene>
    <name evidence="4" type="ORF">FPL22_10335</name>
</gene>
<evidence type="ECO:0000313" key="5">
    <source>
        <dbReference type="Proteomes" id="UP000315648"/>
    </source>
</evidence>
<dbReference type="OrthoDB" id="9797882at2"/>
<dbReference type="InterPro" id="IPR023186">
    <property type="entry name" value="IUNH"/>
</dbReference>
<name>A0A556QSN5_9BACT</name>
<proteinExistence type="predicted"/>
<reference evidence="4 5" key="1">
    <citation type="submission" date="2019-07" db="EMBL/GenBank/DDBJ databases">
        <title>Description of 53C-WASEF.</title>
        <authorList>
            <person name="Pitt A."/>
            <person name="Hahn M.W."/>
        </authorList>
    </citation>
    <scope>NUCLEOTIDE SEQUENCE [LARGE SCALE GENOMIC DNA]</scope>
    <source>
        <strain evidence="4 5">53C-WASEF</strain>
    </source>
</reference>
<keyword evidence="1 4" id="KW-0378">Hydrolase</keyword>
<dbReference type="InterPro" id="IPR001910">
    <property type="entry name" value="Inosine/uridine_hydrolase_dom"/>
</dbReference>
<accession>A0A556QSN5</accession>
<keyword evidence="2" id="KW-0326">Glycosidase</keyword>
<feature type="domain" description="Inosine/uridine-preferring nucleoside hydrolase" evidence="3">
    <location>
        <begin position="23"/>
        <end position="292"/>
    </location>
</feature>
<dbReference type="SUPFAM" id="SSF53590">
    <property type="entry name" value="Nucleoside hydrolase"/>
    <property type="match status" value="1"/>
</dbReference>
<dbReference type="EMBL" id="VMBG01000001">
    <property type="protein sequence ID" value="TSJ79658.1"/>
    <property type="molecule type" value="Genomic_DNA"/>
</dbReference>
<dbReference type="Pfam" id="PF01156">
    <property type="entry name" value="IU_nuc_hydro"/>
    <property type="match status" value="1"/>
</dbReference>
<dbReference type="PANTHER" id="PTHR12304:SF4">
    <property type="entry name" value="URIDINE NUCLEOSIDASE"/>
    <property type="match status" value="1"/>
</dbReference>
<dbReference type="PANTHER" id="PTHR12304">
    <property type="entry name" value="INOSINE-URIDINE PREFERRING NUCLEOSIDE HYDROLASE"/>
    <property type="match status" value="1"/>
</dbReference>
<keyword evidence="5" id="KW-1185">Reference proteome</keyword>
<sequence>MFCALTADPDSLIFVKTLSRIPVILDTDLGTDIDDTWALAQLFRCPELDPKLILMAAGDMTFRSTVTARFMEVAGRTDIPLGIGESSIPTPPNVRNQEPWIKGYDLAKYPGEIAQDGIGRMIQIIEDSPVPVTIIAIAPSPNLAIALARAPHIAARCRLVGMFGSFDVGYTGGLPASNETNVRLAPDSFRAVMAAPWLDVLLTPLDTCNFAVLDGENYHRIWSATGDPALRALIENYCVFAPRVDWMHCDYFAIRSTVLFDCVAVYLAYAEDFVNTEIIRFNITDDGFTVRDSEGPYTARVAMSWKNLPAFHDHLTARLLGQAG</sequence>
<dbReference type="AlphaFoldDB" id="A0A556QSN5"/>
<evidence type="ECO:0000256" key="1">
    <source>
        <dbReference type="ARBA" id="ARBA00022801"/>
    </source>
</evidence>
<dbReference type="Gene3D" id="3.90.245.10">
    <property type="entry name" value="Ribonucleoside hydrolase-like"/>
    <property type="match status" value="1"/>
</dbReference>
<organism evidence="4 5">
    <name type="scientific">Rariglobus hedericola</name>
    <dbReference type="NCBI Taxonomy" id="2597822"/>
    <lineage>
        <taxon>Bacteria</taxon>
        <taxon>Pseudomonadati</taxon>
        <taxon>Verrucomicrobiota</taxon>
        <taxon>Opitutia</taxon>
        <taxon>Opitutales</taxon>
        <taxon>Opitutaceae</taxon>
        <taxon>Rariglobus</taxon>
    </lineage>
</organism>
<evidence type="ECO:0000259" key="3">
    <source>
        <dbReference type="Pfam" id="PF01156"/>
    </source>
</evidence>
<protein>
    <submittedName>
        <fullName evidence="4">Nucleoside hydrolase</fullName>
    </submittedName>
</protein>
<evidence type="ECO:0000256" key="2">
    <source>
        <dbReference type="ARBA" id="ARBA00023295"/>
    </source>
</evidence>
<dbReference type="GO" id="GO:0008477">
    <property type="term" value="F:purine nucleosidase activity"/>
    <property type="evidence" value="ECO:0007669"/>
    <property type="project" value="TreeGrafter"/>
</dbReference>
<dbReference type="GO" id="GO:0006152">
    <property type="term" value="P:purine nucleoside catabolic process"/>
    <property type="evidence" value="ECO:0007669"/>
    <property type="project" value="TreeGrafter"/>
</dbReference>
<dbReference type="Proteomes" id="UP000315648">
    <property type="component" value="Unassembled WGS sequence"/>
</dbReference>
<comment type="caution">
    <text evidence="4">The sequence shown here is derived from an EMBL/GenBank/DDBJ whole genome shotgun (WGS) entry which is preliminary data.</text>
</comment>
<evidence type="ECO:0000313" key="4">
    <source>
        <dbReference type="EMBL" id="TSJ79658.1"/>
    </source>
</evidence>